<organism evidence="1 2">
    <name type="scientific">Lindgomyces ingoldianus</name>
    <dbReference type="NCBI Taxonomy" id="673940"/>
    <lineage>
        <taxon>Eukaryota</taxon>
        <taxon>Fungi</taxon>
        <taxon>Dikarya</taxon>
        <taxon>Ascomycota</taxon>
        <taxon>Pezizomycotina</taxon>
        <taxon>Dothideomycetes</taxon>
        <taxon>Pleosporomycetidae</taxon>
        <taxon>Pleosporales</taxon>
        <taxon>Lindgomycetaceae</taxon>
        <taxon>Lindgomyces</taxon>
    </lineage>
</organism>
<comment type="caution">
    <text evidence="1">The sequence shown here is derived from an EMBL/GenBank/DDBJ whole genome shotgun (WGS) entry which is preliminary data.</text>
</comment>
<evidence type="ECO:0000313" key="1">
    <source>
        <dbReference type="EMBL" id="KAF2477193.1"/>
    </source>
</evidence>
<proteinExistence type="predicted"/>
<protein>
    <submittedName>
        <fullName evidence="1">Uncharacterized protein</fullName>
    </submittedName>
</protein>
<name>A0ACB6RD34_9PLEO</name>
<keyword evidence="2" id="KW-1185">Reference proteome</keyword>
<dbReference type="EMBL" id="MU003493">
    <property type="protein sequence ID" value="KAF2477193.1"/>
    <property type="molecule type" value="Genomic_DNA"/>
</dbReference>
<reference evidence="1" key="1">
    <citation type="journal article" date="2020" name="Stud. Mycol.">
        <title>101 Dothideomycetes genomes: a test case for predicting lifestyles and emergence of pathogens.</title>
        <authorList>
            <person name="Haridas S."/>
            <person name="Albert R."/>
            <person name="Binder M."/>
            <person name="Bloem J."/>
            <person name="Labutti K."/>
            <person name="Salamov A."/>
            <person name="Andreopoulos B."/>
            <person name="Baker S."/>
            <person name="Barry K."/>
            <person name="Bills G."/>
            <person name="Bluhm B."/>
            <person name="Cannon C."/>
            <person name="Castanera R."/>
            <person name="Culley D."/>
            <person name="Daum C."/>
            <person name="Ezra D."/>
            <person name="Gonzalez J."/>
            <person name="Henrissat B."/>
            <person name="Kuo A."/>
            <person name="Liang C."/>
            <person name="Lipzen A."/>
            <person name="Lutzoni F."/>
            <person name="Magnuson J."/>
            <person name="Mondo S."/>
            <person name="Nolan M."/>
            <person name="Ohm R."/>
            <person name="Pangilinan J."/>
            <person name="Park H.-J."/>
            <person name="Ramirez L."/>
            <person name="Alfaro M."/>
            <person name="Sun H."/>
            <person name="Tritt A."/>
            <person name="Yoshinaga Y."/>
            <person name="Zwiers L.-H."/>
            <person name="Turgeon B."/>
            <person name="Goodwin S."/>
            <person name="Spatafora J."/>
            <person name="Crous P."/>
            <person name="Grigoriev I."/>
        </authorList>
    </citation>
    <scope>NUCLEOTIDE SEQUENCE</scope>
    <source>
        <strain evidence="1">ATCC 200398</strain>
    </source>
</reference>
<gene>
    <name evidence="1" type="ORF">BDR25DRAFT_339180</name>
</gene>
<accession>A0ACB6RD34</accession>
<sequence length="247" mass="26888">MNTTAVAHSPLGALHEQMQCFALPFGVIGFVMHLLANWMLFYLICDESIWRGDTIKYPLMNFSMGSMGLLGGLGISIYNAIRCRDSWPLILISVWKAGFVIATNGASMLANWALSKGEDNANAVFALLMYPTTIIIGLVGLGAIAREGWEDYRMKIVCALSIVTFTTLTIGMRFFIGRENPGKLSEEFGEWTVGLLMGITMMSGMACDWILAVAANNLDGVPSGRDMEVIASFVFYFVAALIPVGNG</sequence>
<dbReference type="Proteomes" id="UP000799755">
    <property type="component" value="Unassembled WGS sequence"/>
</dbReference>
<evidence type="ECO:0000313" key="2">
    <source>
        <dbReference type="Proteomes" id="UP000799755"/>
    </source>
</evidence>